<keyword evidence="3" id="KW-1185">Reference proteome</keyword>
<protein>
    <submittedName>
        <fullName evidence="2">Uncharacterized protein</fullName>
    </submittedName>
</protein>
<dbReference type="AlphaFoldDB" id="R7QC44"/>
<dbReference type="KEGG" id="ccp:CHC_T00003303001"/>
<feature type="compositionally biased region" description="Low complexity" evidence="1">
    <location>
        <begin position="44"/>
        <end position="56"/>
    </location>
</feature>
<dbReference type="Gramene" id="CDF34971">
    <property type="protein sequence ID" value="CDF34971"/>
    <property type="gene ID" value="CHC_T00003303001"/>
</dbReference>
<feature type="region of interest" description="Disordered" evidence="1">
    <location>
        <begin position="32"/>
        <end position="60"/>
    </location>
</feature>
<dbReference type="EMBL" id="HG001713">
    <property type="protein sequence ID" value="CDF34971.1"/>
    <property type="molecule type" value="Genomic_DNA"/>
</dbReference>
<evidence type="ECO:0000313" key="3">
    <source>
        <dbReference type="Proteomes" id="UP000012073"/>
    </source>
</evidence>
<accession>R7QC44</accession>
<evidence type="ECO:0000313" key="2">
    <source>
        <dbReference type="EMBL" id="CDF34971.1"/>
    </source>
</evidence>
<dbReference type="GeneID" id="17322507"/>
<dbReference type="RefSeq" id="XP_005714790.1">
    <property type="nucleotide sequence ID" value="XM_005714733.1"/>
</dbReference>
<organism evidence="2 3">
    <name type="scientific">Chondrus crispus</name>
    <name type="common">Carrageen Irish moss</name>
    <name type="synonym">Polymorpha crispa</name>
    <dbReference type="NCBI Taxonomy" id="2769"/>
    <lineage>
        <taxon>Eukaryota</taxon>
        <taxon>Rhodophyta</taxon>
        <taxon>Florideophyceae</taxon>
        <taxon>Rhodymeniophycidae</taxon>
        <taxon>Gigartinales</taxon>
        <taxon>Gigartinaceae</taxon>
        <taxon>Chondrus</taxon>
    </lineage>
</organism>
<name>R7QC44_CHOCR</name>
<gene>
    <name evidence="2" type="ORF">CHC_T00003303001</name>
</gene>
<dbReference type="Proteomes" id="UP000012073">
    <property type="component" value="Unassembled WGS sequence"/>
</dbReference>
<sequence>MNNSGIDAHNAHVRILPAFGVVIPAPDDPGARGRMVAAVPPPSSHQASNPNSNPNSPNLPPYALDDIPRSYVCPVGPEILSVLSLLLCGRLLDALETEARAGQEEFFDVDRQCFTVIVYAPTNGHTLKAKVWPTGSGVGDEIPLATAWFDGHKIRDFPAFGPGRVDAWKSLLRKLVAGDVDTGKEKKITEEDDMHPTCKPDAMQVESPHQKRPTHLSVARAVGPGMADVPPAAGSALKRQFPFSQPEVENANQFHFNS</sequence>
<reference evidence="3" key="1">
    <citation type="journal article" date="2013" name="Proc. Natl. Acad. Sci. U.S.A.">
        <title>Genome structure and metabolic features in the red seaweed Chondrus crispus shed light on evolution of the Archaeplastida.</title>
        <authorList>
            <person name="Collen J."/>
            <person name="Porcel B."/>
            <person name="Carre W."/>
            <person name="Ball S.G."/>
            <person name="Chaparro C."/>
            <person name="Tonon T."/>
            <person name="Barbeyron T."/>
            <person name="Michel G."/>
            <person name="Noel B."/>
            <person name="Valentin K."/>
            <person name="Elias M."/>
            <person name="Artiguenave F."/>
            <person name="Arun A."/>
            <person name="Aury J.M."/>
            <person name="Barbosa-Neto J.F."/>
            <person name="Bothwell J.H."/>
            <person name="Bouget F.Y."/>
            <person name="Brillet L."/>
            <person name="Cabello-Hurtado F."/>
            <person name="Capella-Gutierrez S."/>
            <person name="Charrier B."/>
            <person name="Cladiere L."/>
            <person name="Cock J.M."/>
            <person name="Coelho S.M."/>
            <person name="Colleoni C."/>
            <person name="Czjzek M."/>
            <person name="Da Silva C."/>
            <person name="Delage L."/>
            <person name="Denoeud F."/>
            <person name="Deschamps P."/>
            <person name="Dittami S.M."/>
            <person name="Gabaldon T."/>
            <person name="Gachon C.M."/>
            <person name="Groisillier A."/>
            <person name="Herve C."/>
            <person name="Jabbari K."/>
            <person name="Katinka M."/>
            <person name="Kloareg B."/>
            <person name="Kowalczyk N."/>
            <person name="Labadie K."/>
            <person name="Leblanc C."/>
            <person name="Lopez P.J."/>
            <person name="McLachlan D.H."/>
            <person name="Meslet-Cladiere L."/>
            <person name="Moustafa A."/>
            <person name="Nehr Z."/>
            <person name="Nyvall Collen P."/>
            <person name="Panaud O."/>
            <person name="Partensky F."/>
            <person name="Poulain J."/>
            <person name="Rensing S.A."/>
            <person name="Rousvoal S."/>
            <person name="Samson G."/>
            <person name="Symeonidi A."/>
            <person name="Weissenbach J."/>
            <person name="Zambounis A."/>
            <person name="Wincker P."/>
            <person name="Boyen C."/>
        </authorList>
    </citation>
    <scope>NUCLEOTIDE SEQUENCE [LARGE SCALE GENOMIC DNA]</scope>
    <source>
        <strain evidence="3">cv. Stackhouse</strain>
    </source>
</reference>
<proteinExistence type="predicted"/>
<evidence type="ECO:0000256" key="1">
    <source>
        <dbReference type="SAM" id="MobiDB-lite"/>
    </source>
</evidence>